<protein>
    <submittedName>
        <fullName evidence="1">Uncharacterized protein</fullName>
    </submittedName>
</protein>
<keyword evidence="2" id="KW-1185">Reference proteome</keyword>
<reference evidence="2" key="1">
    <citation type="journal article" date="2022" name="Mol. Ecol. Resour.">
        <title>The genomes of chicory, endive, great burdock and yacon provide insights into Asteraceae palaeo-polyploidization history and plant inulin production.</title>
        <authorList>
            <person name="Fan W."/>
            <person name="Wang S."/>
            <person name="Wang H."/>
            <person name="Wang A."/>
            <person name="Jiang F."/>
            <person name="Liu H."/>
            <person name="Zhao H."/>
            <person name="Xu D."/>
            <person name="Zhang Y."/>
        </authorList>
    </citation>
    <scope>NUCLEOTIDE SEQUENCE [LARGE SCALE GENOMIC DNA]</scope>
    <source>
        <strain evidence="2">cv. Yunnan</strain>
    </source>
</reference>
<evidence type="ECO:0000313" key="2">
    <source>
        <dbReference type="Proteomes" id="UP001056120"/>
    </source>
</evidence>
<name>A0ACB9K061_9ASTR</name>
<comment type="caution">
    <text evidence="1">The sequence shown here is derived from an EMBL/GenBank/DDBJ whole genome shotgun (WGS) entry which is preliminary data.</text>
</comment>
<organism evidence="1 2">
    <name type="scientific">Smallanthus sonchifolius</name>
    <dbReference type="NCBI Taxonomy" id="185202"/>
    <lineage>
        <taxon>Eukaryota</taxon>
        <taxon>Viridiplantae</taxon>
        <taxon>Streptophyta</taxon>
        <taxon>Embryophyta</taxon>
        <taxon>Tracheophyta</taxon>
        <taxon>Spermatophyta</taxon>
        <taxon>Magnoliopsida</taxon>
        <taxon>eudicotyledons</taxon>
        <taxon>Gunneridae</taxon>
        <taxon>Pentapetalae</taxon>
        <taxon>asterids</taxon>
        <taxon>campanulids</taxon>
        <taxon>Asterales</taxon>
        <taxon>Asteraceae</taxon>
        <taxon>Asteroideae</taxon>
        <taxon>Heliantheae alliance</taxon>
        <taxon>Millerieae</taxon>
        <taxon>Smallanthus</taxon>
    </lineage>
</organism>
<dbReference type="Proteomes" id="UP001056120">
    <property type="component" value="Linkage Group LG02"/>
</dbReference>
<reference evidence="1 2" key="2">
    <citation type="journal article" date="2022" name="Mol. Ecol. Resour.">
        <title>The genomes of chicory, endive, great burdock and yacon provide insights into Asteraceae paleo-polyploidization history and plant inulin production.</title>
        <authorList>
            <person name="Fan W."/>
            <person name="Wang S."/>
            <person name="Wang H."/>
            <person name="Wang A."/>
            <person name="Jiang F."/>
            <person name="Liu H."/>
            <person name="Zhao H."/>
            <person name="Xu D."/>
            <person name="Zhang Y."/>
        </authorList>
    </citation>
    <scope>NUCLEOTIDE SEQUENCE [LARGE SCALE GENOMIC DNA]</scope>
    <source>
        <strain evidence="2">cv. Yunnan</strain>
        <tissue evidence="1">Leaves</tissue>
    </source>
</reference>
<dbReference type="EMBL" id="CM042019">
    <property type="protein sequence ID" value="KAI3825623.1"/>
    <property type="molecule type" value="Genomic_DNA"/>
</dbReference>
<accession>A0ACB9K061</accession>
<evidence type="ECO:0000313" key="1">
    <source>
        <dbReference type="EMBL" id="KAI3825623.1"/>
    </source>
</evidence>
<proteinExistence type="predicted"/>
<gene>
    <name evidence="1" type="ORF">L1987_07134</name>
</gene>
<sequence>MLIRSLKEMKAQIVELYANDQQDLSNVLDSAIKDAQEMYREIKEISGPDESVVTLPTNEEAEPSDE</sequence>